<evidence type="ECO:0000313" key="3">
    <source>
        <dbReference type="EMBL" id="GAA3164388.1"/>
    </source>
</evidence>
<feature type="transmembrane region" description="Helical" evidence="2">
    <location>
        <begin position="85"/>
        <end position="106"/>
    </location>
</feature>
<accession>A0ABP6P182</accession>
<keyword evidence="2" id="KW-1133">Transmembrane helix</keyword>
<dbReference type="EMBL" id="BAAAVV010000003">
    <property type="protein sequence ID" value="GAA3164388.1"/>
    <property type="molecule type" value="Genomic_DNA"/>
</dbReference>
<dbReference type="Pfam" id="PF19650">
    <property type="entry name" value="DUF6153"/>
    <property type="match status" value="1"/>
</dbReference>
<sequence>MPARRWWIVVVLAAVFSMHGVLLVPSSGGNDDAGSVADQHAMAASDDSGPVTGLASAGGSGPSADIAAGSEKPMPTDDPGHGVGMHIWSLCLAILAGLALVGALVLTRRVAAALDGAVAPRPRGVGRWFRVPRPPDLASLCLLRI</sequence>
<evidence type="ECO:0008006" key="5">
    <source>
        <dbReference type="Google" id="ProtNLM"/>
    </source>
</evidence>
<keyword evidence="4" id="KW-1185">Reference proteome</keyword>
<organism evidence="3 4">
    <name type="scientific">Blastococcus jejuensis</name>
    <dbReference type="NCBI Taxonomy" id="351224"/>
    <lineage>
        <taxon>Bacteria</taxon>
        <taxon>Bacillati</taxon>
        <taxon>Actinomycetota</taxon>
        <taxon>Actinomycetes</taxon>
        <taxon>Geodermatophilales</taxon>
        <taxon>Geodermatophilaceae</taxon>
        <taxon>Blastococcus</taxon>
    </lineage>
</organism>
<keyword evidence="2" id="KW-0472">Membrane</keyword>
<dbReference type="InterPro" id="IPR046151">
    <property type="entry name" value="DUF6153"/>
</dbReference>
<name>A0ABP6P182_9ACTN</name>
<evidence type="ECO:0000313" key="4">
    <source>
        <dbReference type="Proteomes" id="UP001499924"/>
    </source>
</evidence>
<protein>
    <recommendedName>
        <fullName evidence="5">MYXO-CTERM domain-containing protein</fullName>
    </recommendedName>
</protein>
<gene>
    <name evidence="3" type="ORF">GCM10010531_15770</name>
</gene>
<evidence type="ECO:0000256" key="1">
    <source>
        <dbReference type="SAM" id="MobiDB-lite"/>
    </source>
</evidence>
<feature type="region of interest" description="Disordered" evidence="1">
    <location>
        <begin position="34"/>
        <end position="75"/>
    </location>
</feature>
<proteinExistence type="predicted"/>
<evidence type="ECO:0000256" key="2">
    <source>
        <dbReference type="SAM" id="Phobius"/>
    </source>
</evidence>
<dbReference type="Proteomes" id="UP001499924">
    <property type="component" value="Unassembled WGS sequence"/>
</dbReference>
<dbReference type="RefSeq" id="WP_344688211.1">
    <property type="nucleotide sequence ID" value="NZ_BAAAVV010000003.1"/>
</dbReference>
<keyword evidence="2" id="KW-0812">Transmembrane</keyword>
<reference evidence="4" key="1">
    <citation type="journal article" date="2019" name="Int. J. Syst. Evol. Microbiol.">
        <title>The Global Catalogue of Microorganisms (GCM) 10K type strain sequencing project: providing services to taxonomists for standard genome sequencing and annotation.</title>
        <authorList>
            <consortium name="The Broad Institute Genomics Platform"/>
            <consortium name="The Broad Institute Genome Sequencing Center for Infectious Disease"/>
            <person name="Wu L."/>
            <person name="Ma J."/>
        </authorList>
    </citation>
    <scope>NUCLEOTIDE SEQUENCE [LARGE SCALE GENOMIC DNA]</scope>
    <source>
        <strain evidence="4">JCM 15614</strain>
    </source>
</reference>
<comment type="caution">
    <text evidence="3">The sequence shown here is derived from an EMBL/GenBank/DDBJ whole genome shotgun (WGS) entry which is preliminary data.</text>
</comment>